<keyword evidence="2" id="KW-1185">Reference proteome</keyword>
<accession>A0ABD2ASG9</accession>
<comment type="caution">
    <text evidence="1">The sequence shown here is derived from an EMBL/GenBank/DDBJ whole genome shotgun (WGS) entry which is preliminary data.</text>
</comment>
<reference evidence="1 2" key="1">
    <citation type="journal article" date="2024" name="Ann. Entomol. Soc. Am.">
        <title>Genomic analyses of the southern and eastern yellowjacket wasps (Hymenoptera: Vespidae) reveal evolutionary signatures of social life.</title>
        <authorList>
            <person name="Catto M.A."/>
            <person name="Caine P.B."/>
            <person name="Orr S.E."/>
            <person name="Hunt B.G."/>
            <person name="Goodisman M.A.D."/>
        </authorList>
    </citation>
    <scope>NUCLEOTIDE SEQUENCE [LARGE SCALE GENOMIC DNA]</scope>
    <source>
        <strain evidence="1">232</strain>
        <tissue evidence="1">Head and thorax</tissue>
    </source>
</reference>
<sequence>MEKFVFRNRVDKLFHTISSPIISIPSGIELIEPRTKESTYPAVNTFTPITKGVDSSSKSGTPVSQFLLPKRHVISNGEILENSMSNEQAGQNQSKPTNWLLLQERKGVVRKREKALRVRAVKPEVIPTQQTMHIMHCIQAISIPQYDGYNIPFVTFTWTCKRTRELIPDDIEKTIRQECILDCGRFQHILERQTLQYISRTELSGIYIRQDERILVFMDSFYHGLPLNYRLKIISNVCDDLLDTFVKARQSYMEEDLNRFDNMITSNHETGIKLDKIGTSDRNT</sequence>
<proteinExistence type="predicted"/>
<dbReference type="EMBL" id="JAYRBN010000114">
    <property type="protein sequence ID" value="KAL2723574.1"/>
    <property type="molecule type" value="Genomic_DNA"/>
</dbReference>
<evidence type="ECO:0000313" key="1">
    <source>
        <dbReference type="EMBL" id="KAL2723574.1"/>
    </source>
</evidence>
<name>A0ABD2ASG9_VESMC</name>
<dbReference type="Proteomes" id="UP001607303">
    <property type="component" value="Unassembled WGS sequence"/>
</dbReference>
<gene>
    <name evidence="1" type="ORF">V1477_019425</name>
</gene>
<dbReference type="AlphaFoldDB" id="A0ABD2ASG9"/>
<organism evidence="1 2">
    <name type="scientific">Vespula maculifrons</name>
    <name type="common">Eastern yellow jacket</name>
    <name type="synonym">Wasp</name>
    <dbReference type="NCBI Taxonomy" id="7453"/>
    <lineage>
        <taxon>Eukaryota</taxon>
        <taxon>Metazoa</taxon>
        <taxon>Ecdysozoa</taxon>
        <taxon>Arthropoda</taxon>
        <taxon>Hexapoda</taxon>
        <taxon>Insecta</taxon>
        <taxon>Pterygota</taxon>
        <taxon>Neoptera</taxon>
        <taxon>Endopterygota</taxon>
        <taxon>Hymenoptera</taxon>
        <taxon>Apocrita</taxon>
        <taxon>Aculeata</taxon>
        <taxon>Vespoidea</taxon>
        <taxon>Vespidae</taxon>
        <taxon>Vespinae</taxon>
        <taxon>Vespula</taxon>
    </lineage>
</organism>
<protein>
    <submittedName>
        <fullName evidence="1">Uncharacterized protein</fullName>
    </submittedName>
</protein>
<evidence type="ECO:0000313" key="2">
    <source>
        <dbReference type="Proteomes" id="UP001607303"/>
    </source>
</evidence>